<comment type="caution">
    <text evidence="1">The sequence shown here is derived from an EMBL/GenBank/DDBJ whole genome shotgun (WGS) entry which is preliminary data.</text>
</comment>
<reference evidence="1" key="1">
    <citation type="submission" date="2019-12" db="EMBL/GenBank/DDBJ databases">
        <title>Genome sequencing and annotation of Brassica cretica.</title>
        <authorList>
            <person name="Studholme D.J."/>
            <person name="Sarris P."/>
        </authorList>
    </citation>
    <scope>NUCLEOTIDE SEQUENCE</scope>
    <source>
        <strain evidence="1">PFS-109/04</strain>
        <tissue evidence="1">Leaf</tissue>
    </source>
</reference>
<name>A0A8S9PXZ3_BRACR</name>
<proteinExistence type="predicted"/>
<accession>A0A8S9PXZ3</accession>
<dbReference type="EMBL" id="QGKX02001347">
    <property type="protein sequence ID" value="KAF3523416.1"/>
    <property type="molecule type" value="Genomic_DNA"/>
</dbReference>
<dbReference type="Proteomes" id="UP000712600">
    <property type="component" value="Unassembled WGS sequence"/>
</dbReference>
<protein>
    <submittedName>
        <fullName evidence="1">Uncharacterized protein</fullName>
    </submittedName>
</protein>
<organism evidence="1 2">
    <name type="scientific">Brassica cretica</name>
    <name type="common">Mustard</name>
    <dbReference type="NCBI Taxonomy" id="69181"/>
    <lineage>
        <taxon>Eukaryota</taxon>
        <taxon>Viridiplantae</taxon>
        <taxon>Streptophyta</taxon>
        <taxon>Embryophyta</taxon>
        <taxon>Tracheophyta</taxon>
        <taxon>Spermatophyta</taxon>
        <taxon>Magnoliopsida</taxon>
        <taxon>eudicotyledons</taxon>
        <taxon>Gunneridae</taxon>
        <taxon>Pentapetalae</taxon>
        <taxon>rosids</taxon>
        <taxon>malvids</taxon>
        <taxon>Brassicales</taxon>
        <taxon>Brassicaceae</taxon>
        <taxon>Brassiceae</taxon>
        <taxon>Brassica</taxon>
    </lineage>
</organism>
<dbReference type="AlphaFoldDB" id="A0A8S9PXZ3"/>
<gene>
    <name evidence="1" type="ORF">F2Q69_00049280</name>
</gene>
<evidence type="ECO:0000313" key="2">
    <source>
        <dbReference type="Proteomes" id="UP000712600"/>
    </source>
</evidence>
<evidence type="ECO:0000313" key="1">
    <source>
        <dbReference type="EMBL" id="KAF3523416.1"/>
    </source>
</evidence>
<sequence length="321" mass="35593">MKRSAHGFIRSLHRSLCFQRGFATSFWDVAPALCFVSSYCARVADLTPPWSLRLSKVVDERLSSERVRHLAPGRRSKCPLRLFIFRAGYGPRSVSVALTLESRRRGVGSERVPNPAAGCRDAFVSSGAGVKKRSAHGFIRSLCFQSGFATSFRDVAPALCFISSYCARVADLAPPWSLRLSKVVDERLSSERVLHLAPGRRSKCLLRIFVLRAGYGPRSVLVALTLESRRRGVSSERVPNPAAGCRDAFVSSGAGVVGRSRCPLWCSTRSNNNFHSLFYPKCFQVLPKTPMDTPTPDKDLCNAKRKLKCIIPNLNDQNMQE</sequence>